<dbReference type="GO" id="GO:0016020">
    <property type="term" value="C:membrane"/>
    <property type="evidence" value="ECO:0007669"/>
    <property type="project" value="InterPro"/>
</dbReference>
<proteinExistence type="predicted"/>
<dbReference type="SUPFAM" id="SSF63712">
    <property type="entry name" value="Nicotinic receptor ligand binding domain-like"/>
    <property type="match status" value="1"/>
</dbReference>
<name>A0A0M3HKD1_ASCLU</name>
<dbReference type="WBParaSite" id="ALUE_0000197601-mRNA-1">
    <property type="protein sequence ID" value="ALUE_0000197601-mRNA-1"/>
    <property type="gene ID" value="ALUE_0000197601"/>
</dbReference>
<evidence type="ECO:0000313" key="2">
    <source>
        <dbReference type="WBParaSite" id="ALUE_0000197601-mRNA-1"/>
    </source>
</evidence>
<dbReference type="Proteomes" id="UP000036681">
    <property type="component" value="Unplaced"/>
</dbReference>
<sequence length="51" mass="6224">MYLSWRDPFLAHNKSNYVMINDHSIRRQIWYDRINCLIVCLSVCLIVFHEP</sequence>
<reference evidence="2" key="1">
    <citation type="submission" date="2017-02" db="UniProtKB">
        <authorList>
            <consortium name="WormBaseParasite"/>
        </authorList>
    </citation>
    <scope>IDENTIFICATION</scope>
</reference>
<organism evidence="1 2">
    <name type="scientific">Ascaris lumbricoides</name>
    <name type="common">Giant roundworm</name>
    <dbReference type="NCBI Taxonomy" id="6252"/>
    <lineage>
        <taxon>Eukaryota</taxon>
        <taxon>Metazoa</taxon>
        <taxon>Ecdysozoa</taxon>
        <taxon>Nematoda</taxon>
        <taxon>Chromadorea</taxon>
        <taxon>Rhabditida</taxon>
        <taxon>Spirurina</taxon>
        <taxon>Ascaridomorpha</taxon>
        <taxon>Ascaridoidea</taxon>
        <taxon>Ascarididae</taxon>
        <taxon>Ascaris</taxon>
    </lineage>
</organism>
<dbReference type="AlphaFoldDB" id="A0A0M3HKD1"/>
<dbReference type="InterPro" id="IPR036734">
    <property type="entry name" value="Neur_chan_lig-bd_sf"/>
</dbReference>
<protein>
    <submittedName>
        <fullName evidence="2">Neur_chan_LBD domain-containing protein</fullName>
    </submittedName>
</protein>
<dbReference type="GO" id="GO:0005230">
    <property type="term" value="F:extracellular ligand-gated monoatomic ion channel activity"/>
    <property type="evidence" value="ECO:0007669"/>
    <property type="project" value="InterPro"/>
</dbReference>
<evidence type="ECO:0000313" key="1">
    <source>
        <dbReference type="Proteomes" id="UP000036681"/>
    </source>
</evidence>
<accession>A0A0M3HKD1</accession>
<keyword evidence="1" id="KW-1185">Reference proteome</keyword>
<dbReference type="Gene3D" id="2.70.170.10">
    <property type="entry name" value="Neurotransmitter-gated ion-channel ligand-binding domain"/>
    <property type="match status" value="1"/>
</dbReference>